<evidence type="ECO:0000313" key="13">
    <source>
        <dbReference type="EMBL" id="KAJ7946589.1"/>
    </source>
</evidence>
<evidence type="ECO:0000256" key="4">
    <source>
        <dbReference type="ARBA" id="ARBA00022833"/>
    </source>
</evidence>
<dbReference type="NCBIfam" id="TIGR01566">
    <property type="entry name" value="ZF_HD_prot_N"/>
    <property type="match status" value="1"/>
</dbReference>
<dbReference type="PANTHER" id="PTHR31948:SF171">
    <property type="entry name" value="HOMEOBOX DOMAIN-CONTAINING PROTEIN"/>
    <property type="match status" value="1"/>
</dbReference>
<name>A0AAD7P9H3_QUISA</name>
<keyword evidence="2" id="KW-0479">Metal-binding</keyword>
<dbReference type="NCBIfam" id="TIGR01565">
    <property type="entry name" value="homeo_ZF_HD"/>
    <property type="match status" value="1"/>
</dbReference>
<feature type="DNA-binding region" description="Homeobox" evidence="10">
    <location>
        <begin position="109"/>
        <end position="172"/>
    </location>
</feature>
<dbReference type="InterPro" id="IPR001356">
    <property type="entry name" value="HD"/>
</dbReference>
<dbReference type="InterPro" id="IPR006456">
    <property type="entry name" value="ZF_HD_homeobox_Cys/His_dimer"/>
</dbReference>
<feature type="domain" description="Homeobox" evidence="11">
    <location>
        <begin position="107"/>
        <end position="171"/>
    </location>
</feature>
<dbReference type="SUPFAM" id="SSF46689">
    <property type="entry name" value="Homeodomain-like"/>
    <property type="match status" value="1"/>
</dbReference>
<dbReference type="GO" id="GO:0008270">
    <property type="term" value="F:zinc ion binding"/>
    <property type="evidence" value="ECO:0007669"/>
    <property type="project" value="UniProtKB-KW"/>
</dbReference>
<dbReference type="AlphaFoldDB" id="A0AAD7P9H3"/>
<dbReference type="Gene3D" id="1.10.10.60">
    <property type="entry name" value="Homeodomain-like"/>
    <property type="match status" value="1"/>
</dbReference>
<dbReference type="PANTHER" id="PTHR31948">
    <property type="entry name" value="ZINC-FINGER HOMEODOMAIN PROTEIN 2"/>
    <property type="match status" value="1"/>
</dbReference>
<evidence type="ECO:0000256" key="7">
    <source>
        <dbReference type="ARBA" id="ARBA00023155"/>
    </source>
</evidence>
<evidence type="ECO:0000259" key="11">
    <source>
        <dbReference type="PROSITE" id="PS50071"/>
    </source>
</evidence>
<accession>A0AAD7P9H3</accession>
<evidence type="ECO:0000256" key="5">
    <source>
        <dbReference type="ARBA" id="ARBA00023015"/>
    </source>
</evidence>
<dbReference type="KEGG" id="qsa:O6P43_031493"/>
<dbReference type="Pfam" id="PF04770">
    <property type="entry name" value="ZF-HD_dimer"/>
    <property type="match status" value="1"/>
</dbReference>
<dbReference type="GO" id="GO:0000976">
    <property type="term" value="F:transcription cis-regulatory region binding"/>
    <property type="evidence" value="ECO:0007669"/>
    <property type="project" value="TreeGrafter"/>
</dbReference>
<dbReference type="PROSITE" id="PS51523">
    <property type="entry name" value="ZF_HD_DIMER"/>
    <property type="match status" value="1"/>
</dbReference>
<sequence length="177" mass="20913">MPNMFDLNVVPTTFEHLIVYKECTHNYAASLGRFAFDGCRQFLQASEDVHLCVGCGCHRNFHRKDVVYKPIIMPSNKFVVNSETETVVPQLSNGEKTVEVDNTVMEQRKRKKRIVYTKEQRNKLKRFAEKLGWKPQKHDKEEVEQFCLEMGMSRRVFKLWLYNNKRWKMEKSESSSA</sequence>
<evidence type="ECO:0000256" key="2">
    <source>
        <dbReference type="ARBA" id="ARBA00022723"/>
    </source>
</evidence>
<dbReference type="PROSITE" id="PS50071">
    <property type="entry name" value="HOMEOBOX_2"/>
    <property type="match status" value="1"/>
</dbReference>
<keyword evidence="6 10" id="KW-0238">DNA-binding</keyword>
<proteinExistence type="predicted"/>
<evidence type="ECO:0000256" key="1">
    <source>
        <dbReference type="ARBA" id="ARBA00004123"/>
    </source>
</evidence>
<evidence type="ECO:0000313" key="14">
    <source>
        <dbReference type="Proteomes" id="UP001163823"/>
    </source>
</evidence>
<evidence type="ECO:0000256" key="3">
    <source>
        <dbReference type="ARBA" id="ARBA00022771"/>
    </source>
</evidence>
<keyword evidence="14" id="KW-1185">Reference proteome</keyword>
<organism evidence="13 14">
    <name type="scientific">Quillaja saponaria</name>
    <name type="common">Soap bark tree</name>
    <dbReference type="NCBI Taxonomy" id="32244"/>
    <lineage>
        <taxon>Eukaryota</taxon>
        <taxon>Viridiplantae</taxon>
        <taxon>Streptophyta</taxon>
        <taxon>Embryophyta</taxon>
        <taxon>Tracheophyta</taxon>
        <taxon>Spermatophyta</taxon>
        <taxon>Magnoliopsida</taxon>
        <taxon>eudicotyledons</taxon>
        <taxon>Gunneridae</taxon>
        <taxon>Pentapetalae</taxon>
        <taxon>rosids</taxon>
        <taxon>fabids</taxon>
        <taxon>Fabales</taxon>
        <taxon>Quillajaceae</taxon>
        <taxon>Quillaja</taxon>
    </lineage>
</organism>
<gene>
    <name evidence="13" type="ORF">O6P43_031493</name>
</gene>
<keyword evidence="8" id="KW-0804">Transcription</keyword>
<dbReference type="InterPro" id="IPR009057">
    <property type="entry name" value="Homeodomain-like_sf"/>
</dbReference>
<dbReference type="Proteomes" id="UP001163823">
    <property type="component" value="Chromosome 13"/>
</dbReference>
<keyword evidence="4" id="KW-0862">Zinc</keyword>
<feature type="domain" description="ZF-HD dimerization-type" evidence="12">
    <location>
        <begin position="20"/>
        <end position="65"/>
    </location>
</feature>
<comment type="subcellular location">
    <subcellularLocation>
        <location evidence="1 10">Nucleus</location>
    </subcellularLocation>
</comment>
<evidence type="ECO:0000256" key="8">
    <source>
        <dbReference type="ARBA" id="ARBA00023163"/>
    </source>
</evidence>
<keyword evidence="5" id="KW-0805">Transcription regulation</keyword>
<dbReference type="InterPro" id="IPR006455">
    <property type="entry name" value="Homeodomain_ZF_HD"/>
</dbReference>
<dbReference type="CDD" id="cd00086">
    <property type="entry name" value="homeodomain"/>
    <property type="match status" value="1"/>
</dbReference>
<dbReference type="GO" id="GO:0005634">
    <property type="term" value="C:nucleus"/>
    <property type="evidence" value="ECO:0007669"/>
    <property type="project" value="UniProtKB-SubCell"/>
</dbReference>
<dbReference type="GO" id="GO:0003700">
    <property type="term" value="F:DNA-binding transcription factor activity"/>
    <property type="evidence" value="ECO:0007669"/>
    <property type="project" value="TreeGrafter"/>
</dbReference>
<evidence type="ECO:0000259" key="12">
    <source>
        <dbReference type="PROSITE" id="PS51523"/>
    </source>
</evidence>
<evidence type="ECO:0000256" key="6">
    <source>
        <dbReference type="ARBA" id="ARBA00023125"/>
    </source>
</evidence>
<evidence type="ECO:0000256" key="10">
    <source>
        <dbReference type="PROSITE-ProRule" id="PRU00108"/>
    </source>
</evidence>
<protein>
    <submittedName>
        <fullName evidence="13">Zinc-finger homeodomain protein</fullName>
    </submittedName>
</protein>
<keyword evidence="3 13" id="KW-0863">Zinc-finger</keyword>
<dbReference type="GO" id="GO:0050793">
    <property type="term" value="P:regulation of developmental process"/>
    <property type="evidence" value="ECO:0007669"/>
    <property type="project" value="TreeGrafter"/>
</dbReference>
<dbReference type="EMBL" id="JARAOO010000013">
    <property type="protein sequence ID" value="KAJ7946589.1"/>
    <property type="molecule type" value="Genomic_DNA"/>
</dbReference>
<reference evidence="13" key="1">
    <citation type="journal article" date="2023" name="Science">
        <title>Elucidation of the pathway for biosynthesis of saponin adjuvants from the soapbark tree.</title>
        <authorList>
            <person name="Reed J."/>
            <person name="Orme A."/>
            <person name="El-Demerdash A."/>
            <person name="Owen C."/>
            <person name="Martin L.B.B."/>
            <person name="Misra R.C."/>
            <person name="Kikuchi S."/>
            <person name="Rejzek M."/>
            <person name="Martin A.C."/>
            <person name="Harkess A."/>
            <person name="Leebens-Mack J."/>
            <person name="Louveau T."/>
            <person name="Stephenson M.J."/>
            <person name="Osbourn A."/>
        </authorList>
    </citation>
    <scope>NUCLEOTIDE SEQUENCE</scope>
    <source>
        <strain evidence="13">S10</strain>
    </source>
</reference>
<evidence type="ECO:0000256" key="9">
    <source>
        <dbReference type="ARBA" id="ARBA00023242"/>
    </source>
</evidence>
<keyword evidence="9 10" id="KW-0539">Nucleus</keyword>
<comment type="caution">
    <text evidence="13">The sequence shown here is derived from an EMBL/GenBank/DDBJ whole genome shotgun (WGS) entry which is preliminary data.</text>
</comment>
<keyword evidence="7 10" id="KW-0371">Homeobox</keyword>